<dbReference type="EMBL" id="VWSJ01000023">
    <property type="protein sequence ID" value="MSN96672.1"/>
    <property type="molecule type" value="Genomic_DNA"/>
</dbReference>
<dbReference type="Pfam" id="PF00004">
    <property type="entry name" value="AAA"/>
    <property type="match status" value="1"/>
</dbReference>
<protein>
    <recommendedName>
        <fullName evidence="1">Chaperone protein ClpB</fullName>
    </recommendedName>
</protein>
<comment type="caution">
    <text evidence="8">The sequence shown here is derived from an EMBL/GenBank/DDBJ whole genome shotgun (WGS) entry which is preliminary data.</text>
</comment>
<dbReference type="Pfam" id="PF17871">
    <property type="entry name" value="AAA_lid_9"/>
    <property type="match status" value="1"/>
</dbReference>
<keyword evidence="9" id="KW-1185">Reference proteome</keyword>
<dbReference type="GO" id="GO:0016887">
    <property type="term" value="F:ATP hydrolysis activity"/>
    <property type="evidence" value="ECO:0007669"/>
    <property type="project" value="InterPro"/>
</dbReference>
<evidence type="ECO:0000259" key="6">
    <source>
        <dbReference type="SMART" id="SM00382"/>
    </source>
</evidence>
<dbReference type="InterPro" id="IPR019489">
    <property type="entry name" value="Clp_ATPase_C"/>
</dbReference>
<evidence type="ECO:0000313" key="9">
    <source>
        <dbReference type="Proteomes" id="UP000476338"/>
    </source>
</evidence>
<dbReference type="RefSeq" id="WP_154570939.1">
    <property type="nucleotide sequence ID" value="NZ_VWSJ01000023.1"/>
</dbReference>
<dbReference type="Proteomes" id="UP000476338">
    <property type="component" value="Unassembled WGS sequence"/>
</dbReference>
<dbReference type="PANTHER" id="PTHR11638">
    <property type="entry name" value="ATP-DEPENDENT CLP PROTEASE"/>
    <property type="match status" value="1"/>
</dbReference>
<dbReference type="InterPro" id="IPR001270">
    <property type="entry name" value="ClpA/B"/>
</dbReference>
<sequence length="716" mass="81032">MLKSDFQFYIQKARDLAQNYQHEYITTEHILCIILDLDEAIQEIFNEKLKEDTLDSLIENLHKILDTFPKSKKIKEPNLTFWLKTVLNNADILQEKYGAFEFIQTILNDKNSDCARLLNFYGVYDLGSKDQDILEETKSKFLDKYTINLNQKAKDGKIDPIIGRNKEIEKTLQTLCKRKKNNPILVGEAGVGKTAIVEGIALKIINNEVPKKLSNKTIYALDNSSLIAGTKYRGDFEERLKGVIDELENDKEAILFIDEIHTIIGTGETGSGGLDMANILKPALSNGEISCIGATTYAEYRNFTKDKALSRRFAKIDVTEPSLEDSFEILKGLKSRYEKHHSVKFSQEALKSSVELAKRYLSDKFLPDSAIDLIDETGAKFSFLDKDEYLVTKDDIIDTLSKSANISNIAKNDDNSEILKDLEVNLKRVIYGQDEAINSLCKALFRSYAGLKKENSPIGVFLFTGSSGVGKSELAKQLANQLGVHFERYDMSEYMEAHSVSKLIGSPPGYVGFEDGGMLTNSVKKHPYSVVLFDEIEKAHPSLVNVFLQIFDNASLTDNSGNKTDFKNTIIIMTSNLGTKEAPQMGFTKDDSYKIDSAIKDFFSPEFRNRIDFIINFNPLNDDILIKIVDKTIAEIEKLLKNITINLSIEAKKYLIKKGYSPEFGARNLQRTINYEISDRISKEILFGKLKDGGNIDIYLEDDIFKFKYNLKLNKT</sequence>
<dbReference type="GO" id="GO:0005524">
    <property type="term" value="F:ATP binding"/>
    <property type="evidence" value="ECO:0007669"/>
    <property type="project" value="UniProtKB-KW"/>
</dbReference>
<dbReference type="GO" id="GO:0005737">
    <property type="term" value="C:cytoplasm"/>
    <property type="evidence" value="ECO:0007669"/>
    <property type="project" value="TreeGrafter"/>
</dbReference>
<dbReference type="SMART" id="SM01086">
    <property type="entry name" value="ClpB_D2-small"/>
    <property type="match status" value="1"/>
</dbReference>
<dbReference type="CDD" id="cd00009">
    <property type="entry name" value="AAA"/>
    <property type="match status" value="1"/>
</dbReference>
<dbReference type="InterPro" id="IPR003593">
    <property type="entry name" value="AAA+_ATPase"/>
</dbReference>
<dbReference type="SMART" id="SM00382">
    <property type="entry name" value="AAA"/>
    <property type="match status" value="2"/>
</dbReference>
<dbReference type="CDD" id="cd19499">
    <property type="entry name" value="RecA-like_ClpB_Hsp104-like"/>
    <property type="match status" value="1"/>
</dbReference>
<dbReference type="PROSITE" id="PS00871">
    <property type="entry name" value="CLPAB_2"/>
    <property type="match status" value="1"/>
</dbReference>
<dbReference type="SUPFAM" id="SSF52540">
    <property type="entry name" value="P-loop containing nucleoside triphosphate hydrolases"/>
    <property type="match status" value="2"/>
</dbReference>
<feature type="domain" description="AAA+ ATPase" evidence="6">
    <location>
        <begin position="179"/>
        <end position="323"/>
    </location>
</feature>
<dbReference type="InterPro" id="IPR028299">
    <property type="entry name" value="ClpA/B_CS2"/>
</dbReference>
<name>A0A6L5WJQ1_9BACT</name>
<dbReference type="PANTHER" id="PTHR11638:SF111">
    <property type="entry name" value="ATP-DEPENDENT CLP PROTEASE ATP-BINDING SUBUNIT CLPA"/>
    <property type="match status" value="1"/>
</dbReference>
<evidence type="ECO:0000256" key="3">
    <source>
        <dbReference type="ARBA" id="ARBA00022741"/>
    </source>
</evidence>
<evidence type="ECO:0000313" key="8">
    <source>
        <dbReference type="EMBL" id="MSN96672.1"/>
    </source>
</evidence>
<organism evidence="8 9">
    <name type="scientific">Campylobacter portucalensis</name>
    <dbReference type="NCBI Taxonomy" id="2608384"/>
    <lineage>
        <taxon>Bacteria</taxon>
        <taxon>Pseudomonadati</taxon>
        <taxon>Campylobacterota</taxon>
        <taxon>Epsilonproteobacteria</taxon>
        <taxon>Campylobacterales</taxon>
        <taxon>Campylobacteraceae</taxon>
        <taxon>Campylobacter</taxon>
    </lineage>
</organism>
<dbReference type="GO" id="GO:0034605">
    <property type="term" value="P:cellular response to heat"/>
    <property type="evidence" value="ECO:0007669"/>
    <property type="project" value="TreeGrafter"/>
</dbReference>
<evidence type="ECO:0000259" key="7">
    <source>
        <dbReference type="SMART" id="SM01086"/>
    </source>
</evidence>
<reference evidence="8 9" key="1">
    <citation type="submission" date="2019-09" db="EMBL/GenBank/DDBJ databases">
        <authorList>
            <person name="Silva M."/>
            <person name="Pereira G."/>
            <person name="Lopes-Da-Costa L."/>
            <person name="Silva E."/>
        </authorList>
    </citation>
    <scope>NUCLEOTIDE SEQUENCE [LARGE SCALE GENOMIC DNA]</scope>
    <source>
        <strain evidence="8 9">FMV-PI01</strain>
    </source>
</reference>
<feature type="domain" description="AAA+ ATPase" evidence="6">
    <location>
        <begin position="457"/>
        <end position="621"/>
    </location>
</feature>
<dbReference type="Pfam" id="PF10431">
    <property type="entry name" value="ClpB_D2-small"/>
    <property type="match status" value="1"/>
</dbReference>
<evidence type="ECO:0000256" key="2">
    <source>
        <dbReference type="ARBA" id="ARBA00022737"/>
    </source>
</evidence>
<keyword evidence="2" id="KW-0677">Repeat</keyword>
<dbReference type="SUPFAM" id="SSF81923">
    <property type="entry name" value="Double Clp-N motif"/>
    <property type="match status" value="1"/>
</dbReference>
<dbReference type="InterPro" id="IPR004176">
    <property type="entry name" value="Clp_R_N"/>
</dbReference>
<dbReference type="Pfam" id="PF02861">
    <property type="entry name" value="Clp_N"/>
    <property type="match status" value="1"/>
</dbReference>
<keyword evidence="3" id="KW-0547">Nucleotide-binding</keyword>
<dbReference type="Gene3D" id="3.40.50.300">
    <property type="entry name" value="P-loop containing nucleotide triphosphate hydrolases"/>
    <property type="match status" value="2"/>
</dbReference>
<reference evidence="8 9" key="2">
    <citation type="submission" date="2020-03" db="EMBL/GenBank/DDBJ databases">
        <title>Campylobacter portucalensis sp. nov., a new species of Campylobacter isolated from the reproductive tract of bulls.</title>
        <authorList>
            <person name="Silva M.F."/>
            <person name="Pereira G."/>
            <person name="Carneiro C."/>
            <person name="Hemphill A."/>
            <person name="Mateus L."/>
            <person name="Lopes-Da-Costa L."/>
            <person name="Silva E."/>
        </authorList>
    </citation>
    <scope>NUCLEOTIDE SEQUENCE [LARGE SCALE GENOMIC DNA]</scope>
    <source>
        <strain evidence="8 9">FMV-PI01</strain>
    </source>
</reference>
<dbReference type="InterPro" id="IPR027417">
    <property type="entry name" value="P-loop_NTPase"/>
</dbReference>
<keyword evidence="4" id="KW-0067">ATP-binding</keyword>
<dbReference type="Gene3D" id="1.10.1780.10">
    <property type="entry name" value="Clp, N-terminal domain"/>
    <property type="match status" value="1"/>
</dbReference>
<proteinExistence type="predicted"/>
<evidence type="ECO:0000256" key="5">
    <source>
        <dbReference type="ARBA" id="ARBA00023186"/>
    </source>
</evidence>
<dbReference type="InterPro" id="IPR003959">
    <property type="entry name" value="ATPase_AAA_core"/>
</dbReference>
<dbReference type="AlphaFoldDB" id="A0A6L5WJQ1"/>
<keyword evidence="5" id="KW-0143">Chaperone</keyword>
<gene>
    <name evidence="8" type="ORF">F1B92_05780</name>
</gene>
<dbReference type="Pfam" id="PF07724">
    <property type="entry name" value="AAA_2"/>
    <property type="match status" value="1"/>
</dbReference>
<dbReference type="InterPro" id="IPR036628">
    <property type="entry name" value="Clp_N_dom_sf"/>
</dbReference>
<evidence type="ECO:0000256" key="4">
    <source>
        <dbReference type="ARBA" id="ARBA00022840"/>
    </source>
</evidence>
<dbReference type="InterPro" id="IPR050130">
    <property type="entry name" value="ClpA_ClpB"/>
</dbReference>
<dbReference type="PRINTS" id="PR00300">
    <property type="entry name" value="CLPPROTEASEA"/>
</dbReference>
<accession>A0A6L5WJQ1</accession>
<feature type="domain" description="Clp ATPase C-terminal" evidence="7">
    <location>
        <begin position="620"/>
        <end position="707"/>
    </location>
</feature>
<dbReference type="Gene3D" id="1.10.8.60">
    <property type="match status" value="2"/>
</dbReference>
<dbReference type="InterPro" id="IPR041546">
    <property type="entry name" value="ClpA/ClpB_AAA_lid"/>
</dbReference>
<evidence type="ECO:0000256" key="1">
    <source>
        <dbReference type="ARBA" id="ARBA00017574"/>
    </source>
</evidence>